<feature type="transmembrane region" description="Helical" evidence="3">
    <location>
        <begin position="102"/>
        <end position="123"/>
    </location>
</feature>
<organism evidence="5 6">
    <name type="scientific">Blepharisma stoltei</name>
    <dbReference type="NCBI Taxonomy" id="1481888"/>
    <lineage>
        <taxon>Eukaryota</taxon>
        <taxon>Sar</taxon>
        <taxon>Alveolata</taxon>
        <taxon>Ciliophora</taxon>
        <taxon>Postciliodesmatophora</taxon>
        <taxon>Heterotrichea</taxon>
        <taxon>Heterotrichida</taxon>
        <taxon>Blepharismidae</taxon>
        <taxon>Blepharisma</taxon>
    </lineage>
</organism>
<evidence type="ECO:0000313" key="5">
    <source>
        <dbReference type="EMBL" id="CAG9311190.1"/>
    </source>
</evidence>
<keyword evidence="3" id="KW-0472">Membrane</keyword>
<dbReference type="InterPro" id="IPR052994">
    <property type="entry name" value="Tiny_macrocysts_regulators"/>
</dbReference>
<feature type="transmembrane region" description="Helical" evidence="3">
    <location>
        <begin position="34"/>
        <end position="57"/>
    </location>
</feature>
<feature type="transmembrane region" description="Helical" evidence="3">
    <location>
        <begin position="706"/>
        <end position="730"/>
    </location>
</feature>
<feature type="transmembrane region" description="Helical" evidence="3">
    <location>
        <begin position="135"/>
        <end position="154"/>
    </location>
</feature>
<comment type="caution">
    <text evidence="5">The sequence shown here is derived from an EMBL/GenBank/DDBJ whole genome shotgun (WGS) entry which is preliminary data.</text>
</comment>
<feature type="transmembrane region" description="Helical" evidence="3">
    <location>
        <begin position="160"/>
        <end position="180"/>
    </location>
</feature>
<evidence type="ECO:0000256" key="3">
    <source>
        <dbReference type="SAM" id="Phobius"/>
    </source>
</evidence>
<accession>A0AAU9IB90</accession>
<keyword evidence="3" id="KW-1133">Transmembrane helix</keyword>
<dbReference type="Pfam" id="PF25474">
    <property type="entry name" value="TPR_TmcB"/>
    <property type="match status" value="1"/>
</dbReference>
<keyword evidence="3" id="KW-0812">Transmembrane</keyword>
<proteinExistence type="predicted"/>
<feature type="transmembrane region" description="Helical" evidence="3">
    <location>
        <begin position="1164"/>
        <end position="1189"/>
    </location>
</feature>
<dbReference type="InterPro" id="IPR057352">
    <property type="entry name" value="TPR_TmcB/C"/>
</dbReference>
<feature type="coiled-coil region" evidence="1">
    <location>
        <begin position="599"/>
        <end position="626"/>
    </location>
</feature>
<dbReference type="Proteomes" id="UP001162131">
    <property type="component" value="Unassembled WGS sequence"/>
</dbReference>
<evidence type="ECO:0000313" key="6">
    <source>
        <dbReference type="Proteomes" id="UP001162131"/>
    </source>
</evidence>
<name>A0AAU9IB90_9CILI</name>
<gene>
    <name evidence="5" type="ORF">BSTOLATCC_MIC3482</name>
</gene>
<protein>
    <recommendedName>
        <fullName evidence="4">TmcB/TmcC TPR repeats domain-containing protein</fullName>
    </recommendedName>
</protein>
<dbReference type="EMBL" id="CAJZBQ010000004">
    <property type="protein sequence ID" value="CAG9311190.1"/>
    <property type="molecule type" value="Genomic_DNA"/>
</dbReference>
<feature type="region of interest" description="Disordered" evidence="2">
    <location>
        <begin position="656"/>
        <end position="680"/>
    </location>
</feature>
<reference evidence="5" key="1">
    <citation type="submission" date="2021-09" db="EMBL/GenBank/DDBJ databases">
        <authorList>
            <consortium name="AG Swart"/>
            <person name="Singh M."/>
            <person name="Singh A."/>
            <person name="Seah K."/>
            <person name="Emmerich C."/>
        </authorList>
    </citation>
    <scope>NUCLEOTIDE SEQUENCE</scope>
    <source>
        <strain evidence="5">ATCC30299</strain>
    </source>
</reference>
<feature type="transmembrane region" description="Helical" evidence="3">
    <location>
        <begin position="78"/>
        <end position="96"/>
    </location>
</feature>
<feature type="domain" description="TmcB/TmcC TPR repeats" evidence="4">
    <location>
        <begin position="283"/>
        <end position="386"/>
    </location>
</feature>
<evidence type="ECO:0000259" key="4">
    <source>
        <dbReference type="Pfam" id="PF25474"/>
    </source>
</evidence>
<evidence type="ECO:0000256" key="2">
    <source>
        <dbReference type="SAM" id="MobiDB-lite"/>
    </source>
</evidence>
<dbReference type="PANTHER" id="PTHR31600:SF2">
    <property type="entry name" value="GAMETE ENRICHED GENE 10 PROTEIN-RELATED"/>
    <property type="match status" value="1"/>
</dbReference>
<sequence>MTLYSIILKCSIWPRKFALEYKNGNNLEDYEASIVLQLLIILAMVINFPLLYFYTQFSNEIRHSESKKTIRAKAHSKIDSYIAAFAYLLPILYALFNENYMVHFQFFVMIISLYIVIESETLLPYFSLYCNLIQILRFFTVVLTSFGFILGNLMDNSLVISFLIVILWPISAYFVILFTVKLQTQIDGMASKDMKDIKSKYELEKRLRHWMCLIDTNHKNEIIHIFEKFFIKNNSKRDKLQIIWIANYCLFKLKDESLAKVKLSKTKLISSWNLEANFQEYLCNKNANEISSNESLQFINYFQQLNLIKKRDSKLCAYLLEFWEEITSPKPDLKRLANRLKYIDKNISYLNSQYRQLIADFSDSQEGLTLFTSYAKDVIYDYVKSNFLEIKLKGFDNLNTTNTDLKKFNYLNDSHGILIISAEPDNYGRILFSNPRAAEIMKTSSIGNLEESNIMEFIHYYYWEGIKKEVQWLIHYGSNSEIDLGQSFFLGIPGKDLIEYTGKAIITSIDNNLVVILNFELKQVKYQTALLAETGEILCYSEHFSEFARESNENLIGWNIKDLFSEAEVQNPTPIFHIENKDIILVMSYTHICKLKVFYIMLISDNEEIQRRKNKYENEQRETINKNILNQSENNEKSYQNWETLDENNINSEAELVQPSSYEPSSETLEKSSSSKSSSAKSIIPSQKKIFRVLAASSRSINILHIFFILSILAVLSTNVVVLFYAFSYINFIKNMDFPMAIAQAESRLQIAAYNSQLLWELVFLNDTNWYQDLLIAWQGMPEYINDIRDIYMDIATNLPKWNYCSSKSILTDKRIVVWESDSMKKISLLEMLYKSAQFGYSIISKYNESEDFSSEVKFLKMTGYGYGYQYINSSLYEVMDCQKSLMLEFKSEMFILLILGIGVLGLCFFVMIPFCYSVIKIENDLWNNLRRKTFRNYSEMKQALLERLKSVHSQPEILFSNRIPNKTLFNFKNYWKYIWRIWVYFLIVIAFSVINITYLYEDCTNYLAYRPDILREIIQTKIYINTLAISASDLQDTVTGVPLNSFFTIHNYPYIATLFQNSISSLRASKLVLRNPKFSPILSSDFKKMYYEDDSQPYTHYLDYGTYVAEEEQIDYGYIIANLNVTNNAWRWWYYNMTLFRANYDKYVDIIDSYSQKVIEDQVSIIVTAFSIFVAISIVVYFLLYFVFFKNEKKYLQKINSMMNIMPV</sequence>
<keyword evidence="6" id="KW-1185">Reference proteome</keyword>
<feature type="transmembrane region" description="Helical" evidence="3">
    <location>
        <begin position="894"/>
        <end position="920"/>
    </location>
</feature>
<keyword evidence="1" id="KW-0175">Coiled coil</keyword>
<dbReference type="AlphaFoldDB" id="A0AAU9IB90"/>
<feature type="transmembrane region" description="Helical" evidence="3">
    <location>
        <begin position="982"/>
        <end position="1001"/>
    </location>
</feature>
<dbReference type="PANTHER" id="PTHR31600">
    <property type="entry name" value="TINY MACROCYSTS PROTEIN B-RELATED"/>
    <property type="match status" value="1"/>
</dbReference>
<evidence type="ECO:0000256" key="1">
    <source>
        <dbReference type="SAM" id="Coils"/>
    </source>
</evidence>
<feature type="compositionally biased region" description="Low complexity" evidence="2">
    <location>
        <begin position="671"/>
        <end position="680"/>
    </location>
</feature>
<feature type="compositionally biased region" description="Polar residues" evidence="2">
    <location>
        <begin position="656"/>
        <end position="667"/>
    </location>
</feature>